<comment type="cofactor">
    <cofactor evidence="1">
        <name>FMN</name>
        <dbReference type="ChEBI" id="CHEBI:58210"/>
    </cofactor>
</comment>
<evidence type="ECO:0000256" key="2">
    <source>
        <dbReference type="ARBA" id="ARBA00007118"/>
    </source>
</evidence>
<evidence type="ECO:0000256" key="6">
    <source>
        <dbReference type="SAM" id="MobiDB-lite"/>
    </source>
</evidence>
<evidence type="ECO:0000256" key="3">
    <source>
        <dbReference type="ARBA" id="ARBA00022630"/>
    </source>
</evidence>
<dbReference type="InterPro" id="IPR000415">
    <property type="entry name" value="Nitroreductase-like"/>
</dbReference>
<keyword evidence="3" id="KW-0285">Flavoprotein</keyword>
<dbReference type="PANTHER" id="PTHR43673:SF2">
    <property type="entry name" value="NITROREDUCTASE"/>
    <property type="match status" value="1"/>
</dbReference>
<dbReference type="Proteomes" id="UP000199512">
    <property type="component" value="Unassembled WGS sequence"/>
</dbReference>
<dbReference type="OrthoDB" id="9812105at2"/>
<feature type="domain" description="Nitroreductase" evidence="7">
    <location>
        <begin position="8"/>
        <end position="65"/>
    </location>
</feature>
<dbReference type="SUPFAM" id="SSF55469">
    <property type="entry name" value="FMN-dependent nitroreductase-like"/>
    <property type="match status" value="1"/>
</dbReference>
<dbReference type="InterPro" id="IPR029479">
    <property type="entry name" value="Nitroreductase"/>
</dbReference>
<evidence type="ECO:0000313" key="8">
    <source>
        <dbReference type="EMBL" id="SEN37910.1"/>
    </source>
</evidence>
<organism evidence="8 9">
    <name type="scientific">Peptostreptococcus russellii</name>
    <dbReference type="NCBI Taxonomy" id="215200"/>
    <lineage>
        <taxon>Bacteria</taxon>
        <taxon>Bacillati</taxon>
        <taxon>Bacillota</taxon>
        <taxon>Clostridia</taxon>
        <taxon>Peptostreptococcales</taxon>
        <taxon>Peptostreptococcaceae</taxon>
        <taxon>Peptostreptococcus</taxon>
    </lineage>
</organism>
<evidence type="ECO:0000256" key="1">
    <source>
        <dbReference type="ARBA" id="ARBA00001917"/>
    </source>
</evidence>
<gene>
    <name evidence="8" type="ORF">SAMN05216454_10326</name>
</gene>
<evidence type="ECO:0000256" key="5">
    <source>
        <dbReference type="ARBA" id="ARBA00023002"/>
    </source>
</evidence>
<accession>A0A1H8G2A0</accession>
<dbReference type="PANTHER" id="PTHR43673">
    <property type="entry name" value="NAD(P)H NITROREDUCTASE YDGI-RELATED"/>
    <property type="match status" value="1"/>
</dbReference>
<dbReference type="Pfam" id="PF00881">
    <property type="entry name" value="Nitroreductase"/>
    <property type="match status" value="1"/>
</dbReference>
<keyword evidence="9" id="KW-1185">Reference proteome</keyword>
<feature type="region of interest" description="Disordered" evidence="6">
    <location>
        <begin position="151"/>
        <end position="170"/>
    </location>
</feature>
<sequence length="170" mass="19815">MEFKKLAKKRYSCRDLKSEKIDQDIINTIIETAIAAPTAVNRQAFKIFILDSEQAKKNIKEVTKWTFGAETFLLVAYKEEDAWTRKYDNHNFAEIDASIVATHIMLQIEDLGLGTTWVGHFDAPKLKELYPEMRDYELIAIFPVSYPKDDAKPSDRHFQRKSKEELVERL</sequence>
<dbReference type="AlphaFoldDB" id="A0A1H8G2A0"/>
<evidence type="ECO:0000256" key="4">
    <source>
        <dbReference type="ARBA" id="ARBA00022643"/>
    </source>
</evidence>
<dbReference type="GO" id="GO:0016491">
    <property type="term" value="F:oxidoreductase activity"/>
    <property type="evidence" value="ECO:0007669"/>
    <property type="project" value="UniProtKB-KW"/>
</dbReference>
<keyword evidence="5" id="KW-0560">Oxidoreductase</keyword>
<name>A0A1H8G2A0_9FIRM</name>
<dbReference type="RefSeq" id="WP_091974402.1">
    <property type="nucleotide sequence ID" value="NZ_FODF01000003.1"/>
</dbReference>
<dbReference type="CDD" id="cd20609">
    <property type="entry name" value="nitroreductase"/>
    <property type="match status" value="1"/>
</dbReference>
<proteinExistence type="inferred from homology"/>
<protein>
    <submittedName>
        <fullName evidence="8">Nitroreductase</fullName>
    </submittedName>
</protein>
<keyword evidence="4" id="KW-0288">FMN</keyword>
<dbReference type="STRING" id="215200.SAMN05216454_10326"/>
<dbReference type="EMBL" id="FODF01000003">
    <property type="protein sequence ID" value="SEN37910.1"/>
    <property type="molecule type" value="Genomic_DNA"/>
</dbReference>
<reference evidence="8 9" key="1">
    <citation type="submission" date="2016-10" db="EMBL/GenBank/DDBJ databases">
        <authorList>
            <person name="de Groot N.N."/>
        </authorList>
    </citation>
    <scope>NUCLEOTIDE SEQUENCE [LARGE SCALE GENOMIC DNA]</scope>
    <source>
        <strain evidence="8 9">Calf135</strain>
    </source>
</reference>
<evidence type="ECO:0000313" key="9">
    <source>
        <dbReference type="Proteomes" id="UP000199512"/>
    </source>
</evidence>
<dbReference type="Gene3D" id="3.40.109.10">
    <property type="entry name" value="NADH Oxidase"/>
    <property type="match status" value="1"/>
</dbReference>
<evidence type="ECO:0000259" key="7">
    <source>
        <dbReference type="Pfam" id="PF00881"/>
    </source>
</evidence>
<comment type="similarity">
    <text evidence="2">Belongs to the nitroreductase family.</text>
</comment>